<organism evidence="15 16">
    <name type="scientific">Truepera radiovictrix (strain DSM 17093 / CIP 108686 / LMG 22925 / RQ-24)</name>
    <dbReference type="NCBI Taxonomy" id="649638"/>
    <lineage>
        <taxon>Bacteria</taxon>
        <taxon>Thermotogati</taxon>
        <taxon>Deinococcota</taxon>
        <taxon>Deinococci</taxon>
        <taxon>Trueperales</taxon>
        <taxon>Trueperaceae</taxon>
        <taxon>Truepera</taxon>
    </lineage>
</organism>
<keyword evidence="7 12" id="KW-0418">Kinase</keyword>
<dbReference type="InterPro" id="IPR002139">
    <property type="entry name" value="Ribo/fructo_kinase"/>
</dbReference>
<comment type="caution">
    <text evidence="12">Lacks conserved residue(s) required for the propagation of feature annotation.</text>
</comment>
<comment type="catalytic activity">
    <reaction evidence="12">
        <text>D-ribose + ATP = D-ribose 5-phosphate + ADP + H(+)</text>
        <dbReference type="Rhea" id="RHEA:13697"/>
        <dbReference type="ChEBI" id="CHEBI:15378"/>
        <dbReference type="ChEBI" id="CHEBI:30616"/>
        <dbReference type="ChEBI" id="CHEBI:47013"/>
        <dbReference type="ChEBI" id="CHEBI:78346"/>
        <dbReference type="ChEBI" id="CHEBI:456216"/>
        <dbReference type="EC" id="2.7.1.15"/>
    </reaction>
</comment>
<evidence type="ECO:0000256" key="11">
    <source>
        <dbReference type="ARBA" id="ARBA00023277"/>
    </source>
</evidence>
<feature type="binding site" evidence="12">
    <location>
        <position position="241"/>
    </location>
    <ligand>
        <name>K(+)</name>
        <dbReference type="ChEBI" id="CHEBI:29103"/>
    </ligand>
</feature>
<dbReference type="NCBIfam" id="TIGR02152">
    <property type="entry name" value="D_ribokin_bact"/>
    <property type="match status" value="1"/>
</dbReference>
<reference evidence="15 16" key="2">
    <citation type="journal article" date="2011" name="Stand. Genomic Sci.">
        <title>Complete genome sequence of Truepera radiovictrix type strain (RQ-24).</title>
        <authorList>
            <person name="Ivanova N."/>
            <person name="Rohde C."/>
            <person name="Munk C."/>
            <person name="Nolan M."/>
            <person name="Lucas S."/>
            <person name="Del Rio T.G."/>
            <person name="Tice H."/>
            <person name="Deshpande S."/>
            <person name="Cheng J.F."/>
            <person name="Tapia R."/>
            <person name="Han C."/>
            <person name="Goodwin L."/>
            <person name="Pitluck S."/>
            <person name="Liolios K."/>
            <person name="Mavromatis K."/>
            <person name="Mikhailova N."/>
            <person name="Pati A."/>
            <person name="Chen A."/>
            <person name="Palaniappan K."/>
            <person name="Land M."/>
            <person name="Hauser L."/>
            <person name="Chang Y.J."/>
            <person name="Jeffries C.D."/>
            <person name="Brambilla E."/>
            <person name="Rohde M."/>
            <person name="Goker M."/>
            <person name="Tindall B.J."/>
            <person name="Woyke T."/>
            <person name="Bristow J."/>
            <person name="Eisen J.A."/>
            <person name="Markowitz V."/>
            <person name="Hugenholtz P."/>
            <person name="Kyrpides N.C."/>
            <person name="Klenk H.P."/>
            <person name="Lapidus A."/>
        </authorList>
    </citation>
    <scope>NUCLEOTIDE SEQUENCE [LARGE SCALE GENOMIC DNA]</scope>
    <source>
        <strain evidence="16">DSM 17093 / CIP 108686 / LMG 22925 / RQ-24</strain>
    </source>
</reference>
<dbReference type="eggNOG" id="COG0524">
    <property type="taxonomic scope" value="Bacteria"/>
</dbReference>
<comment type="activity regulation">
    <text evidence="12">Activated by a monovalent cation that binds near, but not in, the active site. The most likely occupant of the site in vivo is potassium. Ion binding induces a conformational change that may alter substrate affinity.</text>
</comment>
<keyword evidence="16" id="KW-1185">Reference proteome</keyword>
<dbReference type="GO" id="GO:0019303">
    <property type="term" value="P:D-ribose catabolic process"/>
    <property type="evidence" value="ECO:0007669"/>
    <property type="project" value="UniProtKB-UniRule"/>
</dbReference>
<feature type="binding site" evidence="12">
    <location>
        <position position="278"/>
    </location>
    <ligand>
        <name>K(+)</name>
        <dbReference type="ChEBI" id="CHEBI:29103"/>
    </ligand>
</feature>
<reference evidence="16" key="1">
    <citation type="submission" date="2010-05" db="EMBL/GenBank/DDBJ databases">
        <title>The complete genome of Truepera radiovictris DSM 17093.</title>
        <authorList>
            <consortium name="US DOE Joint Genome Institute (JGI-PGF)"/>
            <person name="Lucas S."/>
            <person name="Copeland A."/>
            <person name="Lapidus A."/>
            <person name="Glavina del Rio T."/>
            <person name="Dalin E."/>
            <person name="Tice H."/>
            <person name="Bruce D."/>
            <person name="Goodwin L."/>
            <person name="Pitluck S."/>
            <person name="Kyrpides N."/>
            <person name="Mavromatis K."/>
            <person name="Ovchinnikova G."/>
            <person name="Munk A.C."/>
            <person name="Detter J.C."/>
            <person name="Han C."/>
            <person name="Tapia R."/>
            <person name="Land M."/>
            <person name="Hauser L."/>
            <person name="Markowitz V."/>
            <person name="Cheng J.-F."/>
            <person name="Hugenholtz P."/>
            <person name="Woyke T."/>
            <person name="Wu D."/>
            <person name="Tindall B."/>
            <person name="Pomrenke H.G."/>
            <person name="Brambilla E."/>
            <person name="Klenk H.-P."/>
            <person name="Eisen J.A."/>
        </authorList>
    </citation>
    <scope>NUCLEOTIDE SEQUENCE [LARGE SCALE GENOMIC DNA]</scope>
    <source>
        <strain evidence="16">DSM 17093 / CIP 108686 / LMG 22925 / RQ-24</strain>
    </source>
</reference>
<dbReference type="Pfam" id="PF00294">
    <property type="entry name" value="PfkB"/>
    <property type="match status" value="1"/>
</dbReference>
<keyword evidence="12" id="KW-0963">Cytoplasm</keyword>
<dbReference type="Proteomes" id="UP000000379">
    <property type="component" value="Chromosome"/>
</dbReference>
<proteinExistence type="inferred from homology"/>
<keyword evidence="6 12" id="KW-0547">Nucleotide-binding</keyword>
<evidence type="ECO:0000256" key="6">
    <source>
        <dbReference type="ARBA" id="ARBA00022741"/>
    </source>
</evidence>
<feature type="binding site" evidence="12">
    <location>
        <begin position="37"/>
        <end position="41"/>
    </location>
    <ligand>
        <name>substrate</name>
    </ligand>
</feature>
<feature type="binding site" evidence="12">
    <location>
        <position position="179"/>
    </location>
    <ligand>
        <name>ATP</name>
        <dbReference type="ChEBI" id="CHEBI:30616"/>
    </ligand>
</feature>
<dbReference type="InterPro" id="IPR011877">
    <property type="entry name" value="Ribokinase"/>
</dbReference>
<feature type="binding site" evidence="12">
    <location>
        <position position="284"/>
    </location>
    <ligand>
        <name>K(+)</name>
        <dbReference type="ChEBI" id="CHEBI:29103"/>
    </ligand>
</feature>
<feature type="compositionally biased region" description="Basic and acidic residues" evidence="13">
    <location>
        <begin position="287"/>
        <end position="299"/>
    </location>
</feature>
<comment type="pathway">
    <text evidence="12">Carbohydrate metabolism; D-ribose degradation; D-ribose 5-phosphate from beta-D-ribopyranose: step 2/2.</text>
</comment>
<feature type="binding site" evidence="12">
    <location>
        <begin position="9"/>
        <end position="11"/>
    </location>
    <ligand>
        <name>substrate</name>
    </ligand>
</feature>
<dbReference type="RefSeq" id="WP_013177214.1">
    <property type="nucleotide sequence ID" value="NC_014221.1"/>
</dbReference>
<evidence type="ECO:0000313" key="16">
    <source>
        <dbReference type="Proteomes" id="UP000000379"/>
    </source>
</evidence>
<keyword evidence="5 12" id="KW-0479">Metal-binding</keyword>
<dbReference type="InterPro" id="IPR002173">
    <property type="entry name" value="Carboh/pur_kinase_PfkB_CS"/>
</dbReference>
<comment type="subcellular location">
    <subcellularLocation>
        <location evidence="12">Cytoplasm</location>
    </subcellularLocation>
</comment>
<sequence length="299" mass="30277">MIVVVGSLNMDLVVRVPRAPRPGETLLGSGYETHPGGKGANQAVAAARFGAPVRMVGRVGRDAYGDPLAHRLAAEGIDLGFLEQTDDKTGVAFITVDEAGQNSIIVAPGANAALRPEDLTERVFEGAEVVLVQLEIPLKTALRAAALGRAAGARVLLNLAPAQALSAAQLGDVDLLLVNEHEAATLLGAPEVLGDLGAALAGLRRFVPAVVLTLGGRGAAWAGPEGSGLEPAHRVRVVDTTAAGDAFAGALAAELARGATLEAAVRYAGAAGALAVSRSGAQPSLPTREEAERLLRGAG</sequence>
<keyword evidence="4 12" id="KW-0808">Transferase</keyword>
<feature type="binding site" evidence="12">
    <location>
        <position position="239"/>
    </location>
    <ligand>
        <name>K(+)</name>
        <dbReference type="ChEBI" id="CHEBI:29103"/>
    </ligand>
</feature>
<feature type="binding site" evidence="12">
    <location>
        <position position="275"/>
    </location>
    <ligand>
        <name>K(+)</name>
        <dbReference type="ChEBI" id="CHEBI:29103"/>
    </ligand>
</feature>
<evidence type="ECO:0000256" key="1">
    <source>
        <dbReference type="ARBA" id="ARBA00005380"/>
    </source>
</evidence>
<dbReference type="GO" id="GO:0004747">
    <property type="term" value="F:ribokinase activity"/>
    <property type="evidence" value="ECO:0007669"/>
    <property type="project" value="UniProtKB-UniRule"/>
</dbReference>
<evidence type="ECO:0000259" key="14">
    <source>
        <dbReference type="Pfam" id="PF00294"/>
    </source>
</evidence>
<dbReference type="STRING" id="649638.Trad_0706"/>
<evidence type="ECO:0000313" key="15">
    <source>
        <dbReference type="EMBL" id="ADI13842.1"/>
    </source>
</evidence>
<evidence type="ECO:0000256" key="8">
    <source>
        <dbReference type="ARBA" id="ARBA00022840"/>
    </source>
</evidence>
<dbReference type="Gene3D" id="3.40.1190.20">
    <property type="match status" value="1"/>
</dbReference>
<dbReference type="SUPFAM" id="SSF53613">
    <property type="entry name" value="Ribokinase-like"/>
    <property type="match status" value="1"/>
</dbReference>
<comment type="subunit">
    <text evidence="12">Homodimer.</text>
</comment>
<feature type="domain" description="Carbohydrate kinase PfkB" evidence="14">
    <location>
        <begin position="2"/>
        <end position="288"/>
    </location>
</feature>
<protein>
    <recommendedName>
        <fullName evidence="3 12">Ribokinase</fullName>
        <shortName evidence="12">RK</shortName>
        <ecNumber evidence="2 12">2.7.1.15</ecNumber>
    </recommendedName>
</protein>
<dbReference type="HAMAP" id="MF_01987">
    <property type="entry name" value="Ribokinase"/>
    <property type="match status" value="1"/>
</dbReference>
<feature type="binding site" evidence="12">
    <location>
        <position position="280"/>
    </location>
    <ligand>
        <name>K(+)</name>
        <dbReference type="ChEBI" id="CHEBI:29103"/>
    </ligand>
</feature>
<dbReference type="InterPro" id="IPR029056">
    <property type="entry name" value="Ribokinase-like"/>
</dbReference>
<comment type="function">
    <text evidence="12">Catalyzes the phosphorylation of ribose at O-5 in a reaction requiring ATP and magnesium. The resulting D-ribose-5-phosphate can then be used either for sythesis of nucleotides, histidine, and tryptophan, or as a component of the pentose phosphate pathway.</text>
</comment>
<keyword evidence="11 12" id="KW-0119">Carbohydrate metabolism</keyword>
<gene>
    <name evidence="12" type="primary">rbsK</name>
    <name evidence="15" type="ordered locus">Trad_0706</name>
</gene>
<dbReference type="CDD" id="cd01174">
    <property type="entry name" value="ribokinase"/>
    <property type="match status" value="1"/>
</dbReference>
<dbReference type="GO" id="GO:0046872">
    <property type="term" value="F:metal ion binding"/>
    <property type="evidence" value="ECO:0007669"/>
    <property type="project" value="UniProtKB-KW"/>
</dbReference>
<keyword evidence="8 12" id="KW-0067">ATP-binding</keyword>
<dbReference type="InterPro" id="IPR011611">
    <property type="entry name" value="PfkB_dom"/>
</dbReference>
<evidence type="ECO:0000256" key="2">
    <source>
        <dbReference type="ARBA" id="ARBA00012035"/>
    </source>
</evidence>
<dbReference type="AlphaFoldDB" id="D7CTI5"/>
<dbReference type="UniPathway" id="UPA00916">
    <property type="reaction ID" value="UER00889"/>
</dbReference>
<evidence type="ECO:0000256" key="13">
    <source>
        <dbReference type="SAM" id="MobiDB-lite"/>
    </source>
</evidence>
<keyword evidence="10 12" id="KW-0630">Potassium</keyword>
<evidence type="ECO:0000256" key="9">
    <source>
        <dbReference type="ARBA" id="ARBA00022842"/>
    </source>
</evidence>
<comment type="cofactor">
    <cofactor evidence="12">
        <name>Mg(2+)</name>
        <dbReference type="ChEBI" id="CHEBI:18420"/>
    </cofactor>
    <text evidence="12">Requires a divalent cation, most likely magnesium in vivo, as an electrophilic catalyst to aid phosphoryl group transfer. It is the chelate of the metal and the nucleotide that is the actual substrate.</text>
</comment>
<dbReference type="KEGG" id="tra:Trad_0706"/>
<accession>D7CTI5</accession>
<evidence type="ECO:0000256" key="3">
    <source>
        <dbReference type="ARBA" id="ARBA00016943"/>
    </source>
</evidence>
<evidence type="ECO:0000256" key="7">
    <source>
        <dbReference type="ARBA" id="ARBA00022777"/>
    </source>
</evidence>
<feature type="binding site" evidence="12">
    <location>
        <position position="245"/>
    </location>
    <ligand>
        <name>substrate</name>
    </ligand>
</feature>
<dbReference type="PRINTS" id="PR00990">
    <property type="entry name" value="RIBOKINASE"/>
</dbReference>
<dbReference type="GO" id="GO:0005829">
    <property type="term" value="C:cytosol"/>
    <property type="evidence" value="ECO:0007669"/>
    <property type="project" value="TreeGrafter"/>
</dbReference>
<dbReference type="PANTHER" id="PTHR10584">
    <property type="entry name" value="SUGAR KINASE"/>
    <property type="match status" value="1"/>
</dbReference>
<evidence type="ECO:0000256" key="4">
    <source>
        <dbReference type="ARBA" id="ARBA00022679"/>
    </source>
</evidence>
<dbReference type="GO" id="GO:0005524">
    <property type="term" value="F:ATP binding"/>
    <property type="evidence" value="ECO:0007669"/>
    <property type="project" value="UniProtKB-UniRule"/>
</dbReference>
<dbReference type="PANTHER" id="PTHR10584:SF166">
    <property type="entry name" value="RIBOKINASE"/>
    <property type="match status" value="1"/>
</dbReference>
<evidence type="ECO:0000256" key="10">
    <source>
        <dbReference type="ARBA" id="ARBA00022958"/>
    </source>
</evidence>
<evidence type="ECO:0000256" key="5">
    <source>
        <dbReference type="ARBA" id="ARBA00022723"/>
    </source>
</evidence>
<feature type="binding site" evidence="12">
    <location>
        <position position="135"/>
    </location>
    <ligand>
        <name>substrate</name>
    </ligand>
</feature>
<dbReference type="HOGENOM" id="CLU_027634_2_0_0"/>
<evidence type="ECO:0000256" key="12">
    <source>
        <dbReference type="HAMAP-Rule" id="MF_01987"/>
    </source>
</evidence>
<feature type="binding site" evidence="12">
    <location>
        <begin position="244"/>
        <end position="245"/>
    </location>
    <ligand>
        <name>ATP</name>
        <dbReference type="ChEBI" id="CHEBI:30616"/>
    </ligand>
</feature>
<name>D7CTI5_TRURR</name>
<feature type="region of interest" description="Disordered" evidence="13">
    <location>
        <begin position="279"/>
        <end position="299"/>
    </location>
</feature>
<keyword evidence="9 12" id="KW-0460">Magnesium</keyword>
<comment type="similarity">
    <text evidence="1">Belongs to the carbohydrate kinase pfkB family.</text>
</comment>
<dbReference type="EMBL" id="CP002049">
    <property type="protein sequence ID" value="ADI13842.1"/>
    <property type="molecule type" value="Genomic_DNA"/>
</dbReference>
<feature type="active site" description="Proton acceptor" evidence="12">
    <location>
        <position position="245"/>
    </location>
</feature>
<feature type="binding site" evidence="12">
    <location>
        <begin position="213"/>
        <end position="218"/>
    </location>
    <ligand>
        <name>ATP</name>
        <dbReference type="ChEBI" id="CHEBI:30616"/>
    </ligand>
</feature>
<comment type="similarity">
    <text evidence="12">Belongs to the carbohydrate kinase PfkB family. Ribokinase subfamily.</text>
</comment>
<dbReference type="PROSITE" id="PS00584">
    <property type="entry name" value="PFKB_KINASES_2"/>
    <property type="match status" value="1"/>
</dbReference>
<dbReference type="EC" id="2.7.1.15" evidence="2 12"/>